<dbReference type="EMBL" id="CACVKT020006767">
    <property type="protein sequence ID" value="CAC5403414.1"/>
    <property type="molecule type" value="Genomic_DNA"/>
</dbReference>
<evidence type="ECO:0008006" key="3">
    <source>
        <dbReference type="Google" id="ProtNLM"/>
    </source>
</evidence>
<dbReference type="PANTHER" id="PTHR47642">
    <property type="entry name" value="ATP-DEPENDENT DNA HELICASE"/>
    <property type="match status" value="1"/>
</dbReference>
<proteinExistence type="predicted"/>
<dbReference type="InterPro" id="IPR051055">
    <property type="entry name" value="PIF1_helicase"/>
</dbReference>
<gene>
    <name evidence="1" type="ORF">MCOR_37312</name>
</gene>
<dbReference type="PANTHER" id="PTHR47642:SF3">
    <property type="entry name" value="ATP-DEPENDENT DNA HELICASE"/>
    <property type="match status" value="1"/>
</dbReference>
<name>A0A6J8D8J0_MYTCO</name>
<dbReference type="Proteomes" id="UP000507470">
    <property type="component" value="Unassembled WGS sequence"/>
</dbReference>
<keyword evidence="2" id="KW-1185">Reference proteome</keyword>
<reference evidence="1 2" key="1">
    <citation type="submission" date="2020-06" db="EMBL/GenBank/DDBJ databases">
        <authorList>
            <person name="Li R."/>
            <person name="Bekaert M."/>
        </authorList>
    </citation>
    <scope>NUCLEOTIDE SEQUENCE [LARGE SCALE GENOMIC DNA]</scope>
    <source>
        <strain evidence="2">wild</strain>
    </source>
</reference>
<dbReference type="InterPro" id="IPR027417">
    <property type="entry name" value="P-loop_NTPase"/>
</dbReference>
<evidence type="ECO:0000313" key="1">
    <source>
        <dbReference type="EMBL" id="CAC5403414.1"/>
    </source>
</evidence>
<accession>A0A6J8D8J0</accession>
<evidence type="ECO:0000313" key="2">
    <source>
        <dbReference type="Proteomes" id="UP000507470"/>
    </source>
</evidence>
<protein>
    <recommendedName>
        <fullName evidence="3">DNA helicase</fullName>
    </recommendedName>
</protein>
<dbReference type="OrthoDB" id="6152543at2759"/>
<organism evidence="1 2">
    <name type="scientific">Mytilus coruscus</name>
    <name type="common">Sea mussel</name>
    <dbReference type="NCBI Taxonomy" id="42192"/>
    <lineage>
        <taxon>Eukaryota</taxon>
        <taxon>Metazoa</taxon>
        <taxon>Spiralia</taxon>
        <taxon>Lophotrochozoa</taxon>
        <taxon>Mollusca</taxon>
        <taxon>Bivalvia</taxon>
        <taxon>Autobranchia</taxon>
        <taxon>Pteriomorphia</taxon>
        <taxon>Mytilida</taxon>
        <taxon>Mytiloidea</taxon>
        <taxon>Mytilidae</taxon>
        <taxon>Mytilinae</taxon>
        <taxon>Mytilus</taxon>
    </lineage>
</organism>
<dbReference type="SUPFAM" id="SSF52540">
    <property type="entry name" value="P-loop containing nucleoside triphosphate hydrolases"/>
    <property type="match status" value="1"/>
</dbReference>
<sequence length="151" mass="16880">MIAKVCEETETLMAQDYDRNPKAAQLLIESRARVMLIRNVDITIGLVNGVIGTPTEHKPIDITPIAENLKKNAVRHQFPIQLAWACTTYMVQGLTTDKAVVSMKNVFAAGMAYVALSRVKSLDGLLIRDLNEDKIYCTKQISTALHRMSKY</sequence>
<dbReference type="AlphaFoldDB" id="A0A6J8D8J0"/>